<proteinExistence type="predicted"/>
<evidence type="ECO:0000313" key="1">
    <source>
        <dbReference type="EMBL" id="MBB4717734.1"/>
    </source>
</evidence>
<dbReference type="SUPFAM" id="SSF56091">
    <property type="entry name" value="DNA ligase/mRNA capping enzyme, catalytic domain"/>
    <property type="match status" value="1"/>
</dbReference>
<keyword evidence="1" id="KW-0436">Ligase</keyword>
<dbReference type="AlphaFoldDB" id="A0A7W7DWV7"/>
<dbReference type="GeneID" id="95799762"/>
<protein>
    <submittedName>
        <fullName evidence="1">ATP-dependent DNA ligase</fullName>
    </submittedName>
</protein>
<reference evidence="1 2" key="1">
    <citation type="submission" date="2020-08" db="EMBL/GenBank/DDBJ databases">
        <title>Sequencing the genomes of 1000 actinobacteria strains.</title>
        <authorList>
            <person name="Klenk H.-P."/>
        </authorList>
    </citation>
    <scope>NUCLEOTIDE SEQUENCE [LARGE SCALE GENOMIC DNA]</scope>
    <source>
        <strain evidence="1 2">DSM 40483</strain>
    </source>
</reference>
<sequence length="87" mass="9900">MHVTGWLTRARYRREHRPTREFPFPRDRDSANLRASAFGLVHQGDTDLTGWPYRRRRAALEALFAEHGLDAPLTLCPSTTDPAVAAQ</sequence>
<organism evidence="1 2">
    <name type="scientific">Streptomyces luteogriseus</name>
    <dbReference type="NCBI Taxonomy" id="68233"/>
    <lineage>
        <taxon>Bacteria</taxon>
        <taxon>Bacillati</taxon>
        <taxon>Actinomycetota</taxon>
        <taxon>Actinomycetes</taxon>
        <taxon>Kitasatosporales</taxon>
        <taxon>Streptomycetaceae</taxon>
        <taxon>Streptomyces</taxon>
    </lineage>
</organism>
<accession>A0A7W7DWV7</accession>
<dbReference type="GO" id="GO:0016874">
    <property type="term" value="F:ligase activity"/>
    <property type="evidence" value="ECO:0007669"/>
    <property type="project" value="UniProtKB-KW"/>
</dbReference>
<evidence type="ECO:0000313" key="2">
    <source>
        <dbReference type="Proteomes" id="UP000565089"/>
    </source>
</evidence>
<comment type="caution">
    <text evidence="1">The sequence shown here is derived from an EMBL/GenBank/DDBJ whole genome shotgun (WGS) entry which is preliminary data.</text>
</comment>
<gene>
    <name evidence="1" type="ORF">BJ965_007616</name>
</gene>
<dbReference type="RefSeq" id="WP_246546255.1">
    <property type="nucleotide sequence ID" value="NZ_JACHMS010000001.1"/>
</dbReference>
<keyword evidence="2" id="KW-1185">Reference proteome</keyword>
<dbReference type="EMBL" id="JACHMS010000001">
    <property type="protein sequence ID" value="MBB4717734.1"/>
    <property type="molecule type" value="Genomic_DNA"/>
</dbReference>
<dbReference type="Proteomes" id="UP000565089">
    <property type="component" value="Unassembled WGS sequence"/>
</dbReference>
<name>A0A7W7DWV7_9ACTN</name>